<dbReference type="GO" id="GO:0005886">
    <property type="term" value="C:plasma membrane"/>
    <property type="evidence" value="ECO:0007669"/>
    <property type="project" value="UniProtKB-SubCell"/>
</dbReference>
<protein>
    <submittedName>
        <fullName evidence="6">Capsular polysaccharide biosynthesis protein</fullName>
    </submittedName>
</protein>
<dbReference type="KEGG" id="tba:TERMP_00884"/>
<proteinExistence type="predicted"/>
<keyword evidence="2" id="KW-1003">Cell membrane</keyword>
<dbReference type="PANTHER" id="PTHR30250">
    <property type="entry name" value="PST FAMILY PREDICTED COLANIC ACID TRANSPORTER"/>
    <property type="match status" value="1"/>
</dbReference>
<dbReference type="Pfam" id="PF01943">
    <property type="entry name" value="Polysacc_synt"/>
    <property type="match status" value="1"/>
</dbReference>
<organism evidence="6 7">
    <name type="scientific">Thermococcus barophilus (strain DSM 11836 / MP)</name>
    <dbReference type="NCBI Taxonomy" id="391623"/>
    <lineage>
        <taxon>Archaea</taxon>
        <taxon>Methanobacteriati</taxon>
        <taxon>Methanobacteriota</taxon>
        <taxon>Thermococci</taxon>
        <taxon>Thermococcales</taxon>
        <taxon>Thermococcaceae</taxon>
        <taxon>Thermococcus</taxon>
    </lineage>
</organism>
<keyword evidence="4" id="KW-1133">Transmembrane helix</keyword>
<dbReference type="OrthoDB" id="19148at2157"/>
<evidence type="ECO:0000256" key="1">
    <source>
        <dbReference type="ARBA" id="ARBA00004651"/>
    </source>
</evidence>
<evidence type="ECO:0000256" key="2">
    <source>
        <dbReference type="ARBA" id="ARBA00022475"/>
    </source>
</evidence>
<name>F0LLT4_THEBM</name>
<evidence type="ECO:0000256" key="4">
    <source>
        <dbReference type="ARBA" id="ARBA00022989"/>
    </source>
</evidence>
<dbReference type="InterPro" id="IPR050833">
    <property type="entry name" value="Poly_Biosynth_Transport"/>
</dbReference>
<dbReference type="eggNOG" id="arCOG02209">
    <property type="taxonomic scope" value="Archaea"/>
</dbReference>
<comment type="subcellular location">
    <subcellularLocation>
        <location evidence="1">Cell membrane</location>
        <topology evidence="1">Multi-pass membrane protein</topology>
    </subcellularLocation>
</comment>
<dbReference type="GeneID" id="10041202"/>
<dbReference type="EMBL" id="CP002372">
    <property type="protein sequence ID" value="ADT83861.1"/>
    <property type="molecule type" value="Genomic_DNA"/>
</dbReference>
<evidence type="ECO:0000313" key="6">
    <source>
        <dbReference type="EMBL" id="ADT83861.1"/>
    </source>
</evidence>
<dbReference type="PANTHER" id="PTHR30250:SF28">
    <property type="entry name" value="POLYSACCHARIDE BIOSYNTHESIS PROTEIN"/>
    <property type="match status" value="1"/>
</dbReference>
<keyword evidence="5" id="KW-0472">Membrane</keyword>
<evidence type="ECO:0000256" key="5">
    <source>
        <dbReference type="ARBA" id="ARBA00023136"/>
    </source>
</evidence>
<gene>
    <name evidence="6" type="ordered locus">TERMP_00884</name>
</gene>
<accession>F0LLT4</accession>
<keyword evidence="3" id="KW-0812">Transmembrane</keyword>
<sequence length="415" mass="47154">MKTKIISILNDKFVKDAAIMTLATTFANFFNYLYQLIMGRLLVPSEYGDLFSLLSLFYIFSVIFAVINVSTAKFTTIYSLRGEYEKIKGFLIEISKKLCVIGFIIAILAIFISDLLASFLNINTNLALIYLSLAIPFALLFTLHQGILRGLQRFTALGLSIVGWAFLKLLFGILLVLIWKNFLGGIAGFTLAYVIILALTFFYLRDILKFPKMHHVDLKGFIKYSWISFLALFSYSLMWNIDVILVKHYFPPFQAGIYAAISVLGKIVLFASVSIGIVLFPESAQRYEKNESHLQIFLRALGLTAAIGFGIIAVYVFFPYTIVKIIYGEGYMMIAEYLWKYGTAMLLLSLVNVTLNYALSINIKEIAYSLLLGNCLEIIFIYTFRTSIDYIINSLVTVMLITLIVSLLQIWRHRK</sequence>
<dbReference type="InterPro" id="IPR002797">
    <property type="entry name" value="Polysacc_synth"/>
</dbReference>
<dbReference type="Proteomes" id="UP000007478">
    <property type="component" value="Chromosome"/>
</dbReference>
<dbReference type="PATRIC" id="fig|391623.17.peg.887"/>
<evidence type="ECO:0000313" key="7">
    <source>
        <dbReference type="Proteomes" id="UP000007478"/>
    </source>
</evidence>
<reference evidence="6 7" key="1">
    <citation type="journal article" date="2011" name="J. Bacteriol.">
        <title>Complete genome sequence of the hyperthermophilic, piezophilic, heterotrophic, and carboxydotrophic archaeon Thermococcus barophilus MP.</title>
        <authorList>
            <person name="Vannier P."/>
            <person name="Marteinsson V.T."/>
            <person name="Fridjonsson O.H."/>
            <person name="Oger P."/>
            <person name="Jebbar M."/>
        </authorList>
    </citation>
    <scope>NUCLEOTIDE SEQUENCE [LARGE SCALE GENOMIC DNA]</scope>
    <source>
        <strain evidence="7">DSM 11836 / MP</strain>
    </source>
</reference>
<dbReference type="HOGENOM" id="CLU_051623_0_0_2"/>
<keyword evidence="7" id="KW-1185">Reference proteome</keyword>
<evidence type="ECO:0000256" key="3">
    <source>
        <dbReference type="ARBA" id="ARBA00022692"/>
    </source>
</evidence>
<dbReference type="RefSeq" id="WP_013467159.1">
    <property type="nucleotide sequence ID" value="NC_014804.1"/>
</dbReference>
<dbReference type="AlphaFoldDB" id="F0LLT4"/>